<protein>
    <submittedName>
        <fullName evidence="2">Uncharacterized protein</fullName>
    </submittedName>
</protein>
<proteinExistence type="predicted"/>
<feature type="region of interest" description="Disordered" evidence="1">
    <location>
        <begin position="95"/>
        <end position="136"/>
    </location>
</feature>
<organism evidence="2 3">
    <name type="scientific">Vespula maculifrons</name>
    <name type="common">Eastern yellow jacket</name>
    <name type="synonym">Wasp</name>
    <dbReference type="NCBI Taxonomy" id="7453"/>
    <lineage>
        <taxon>Eukaryota</taxon>
        <taxon>Metazoa</taxon>
        <taxon>Ecdysozoa</taxon>
        <taxon>Arthropoda</taxon>
        <taxon>Hexapoda</taxon>
        <taxon>Insecta</taxon>
        <taxon>Pterygota</taxon>
        <taxon>Neoptera</taxon>
        <taxon>Endopterygota</taxon>
        <taxon>Hymenoptera</taxon>
        <taxon>Apocrita</taxon>
        <taxon>Aculeata</taxon>
        <taxon>Vespoidea</taxon>
        <taxon>Vespidae</taxon>
        <taxon>Vespinae</taxon>
        <taxon>Vespula</taxon>
    </lineage>
</organism>
<reference evidence="2 3" key="1">
    <citation type="journal article" date="2024" name="Ann. Entomol. Soc. Am.">
        <title>Genomic analyses of the southern and eastern yellowjacket wasps (Hymenoptera: Vespidae) reveal evolutionary signatures of social life.</title>
        <authorList>
            <person name="Catto M.A."/>
            <person name="Caine P.B."/>
            <person name="Orr S.E."/>
            <person name="Hunt B.G."/>
            <person name="Goodisman M.A.D."/>
        </authorList>
    </citation>
    <scope>NUCLEOTIDE SEQUENCE [LARGE SCALE GENOMIC DNA]</scope>
    <source>
        <strain evidence="2">232</strain>
        <tissue evidence="2">Head and thorax</tissue>
    </source>
</reference>
<comment type="caution">
    <text evidence="2">The sequence shown here is derived from an EMBL/GenBank/DDBJ whole genome shotgun (WGS) entry which is preliminary data.</text>
</comment>
<gene>
    <name evidence="2" type="ORF">V1477_009309</name>
</gene>
<evidence type="ECO:0000256" key="1">
    <source>
        <dbReference type="SAM" id="MobiDB-lite"/>
    </source>
</evidence>
<dbReference type="Proteomes" id="UP001607303">
    <property type="component" value="Unassembled WGS sequence"/>
</dbReference>
<sequence length="136" mass="15868">MKKTVISSRYLEQSSSVIRANVPGWNAYDNELVRLSDRASDWRDDVSPIETSRPDTRKAKGYLDNHVVSLAMYLKKANKVCRRRKSRFANEYVREHLHEGHLPPAEHLKLRYDDDDNDDNNDNNDNNDDDDGFRCT</sequence>
<keyword evidence="3" id="KW-1185">Reference proteome</keyword>
<feature type="compositionally biased region" description="Acidic residues" evidence="1">
    <location>
        <begin position="113"/>
        <end position="136"/>
    </location>
</feature>
<accession>A0ABD2C9F5</accession>
<evidence type="ECO:0000313" key="3">
    <source>
        <dbReference type="Proteomes" id="UP001607303"/>
    </source>
</evidence>
<evidence type="ECO:0000313" key="2">
    <source>
        <dbReference type="EMBL" id="KAL2741680.1"/>
    </source>
</evidence>
<feature type="compositionally biased region" description="Basic and acidic residues" evidence="1">
    <location>
        <begin position="95"/>
        <end position="112"/>
    </location>
</feature>
<name>A0ABD2C9F5_VESMC</name>
<dbReference type="EMBL" id="JAYRBN010000058">
    <property type="protein sequence ID" value="KAL2741680.1"/>
    <property type="molecule type" value="Genomic_DNA"/>
</dbReference>
<dbReference type="AlphaFoldDB" id="A0ABD2C9F5"/>